<proteinExistence type="predicted"/>
<gene>
    <name evidence="1" type="ORF">ATL31_0290</name>
</gene>
<name>A0A2N3YF62_9MICO</name>
<organism evidence="1 2">
    <name type="scientific">Phycicoccus duodecadis</name>
    <dbReference type="NCBI Taxonomy" id="173053"/>
    <lineage>
        <taxon>Bacteria</taxon>
        <taxon>Bacillati</taxon>
        <taxon>Actinomycetota</taxon>
        <taxon>Actinomycetes</taxon>
        <taxon>Micrococcales</taxon>
        <taxon>Intrasporangiaceae</taxon>
        <taxon>Phycicoccus</taxon>
    </lineage>
</organism>
<dbReference type="SUPFAM" id="SSF53850">
    <property type="entry name" value="Periplasmic binding protein-like II"/>
    <property type="match status" value="1"/>
</dbReference>
<dbReference type="Proteomes" id="UP000233781">
    <property type="component" value="Unassembled WGS sequence"/>
</dbReference>
<dbReference type="RefSeq" id="WP_101394203.1">
    <property type="nucleotide sequence ID" value="NZ_PJNE01000001.1"/>
</dbReference>
<dbReference type="InterPro" id="IPR050682">
    <property type="entry name" value="ModA/WtpA"/>
</dbReference>
<dbReference type="EMBL" id="PJNE01000001">
    <property type="protein sequence ID" value="PKW25498.1"/>
    <property type="molecule type" value="Genomic_DNA"/>
</dbReference>
<keyword evidence="2" id="KW-1185">Reference proteome</keyword>
<dbReference type="OrthoDB" id="8216219at2"/>
<dbReference type="Pfam" id="PF13531">
    <property type="entry name" value="SBP_bac_11"/>
    <property type="match status" value="1"/>
</dbReference>
<dbReference type="PANTHER" id="PTHR30632:SF11">
    <property type="entry name" value="BLR4797 PROTEIN"/>
    <property type="match status" value="1"/>
</dbReference>
<dbReference type="Gene3D" id="3.40.190.10">
    <property type="entry name" value="Periplasmic binding protein-like II"/>
    <property type="match status" value="2"/>
</dbReference>
<comment type="caution">
    <text evidence="1">The sequence shown here is derived from an EMBL/GenBank/DDBJ whole genome shotgun (WGS) entry which is preliminary data.</text>
</comment>
<evidence type="ECO:0000313" key="2">
    <source>
        <dbReference type="Proteomes" id="UP000233781"/>
    </source>
</evidence>
<sequence length="235" mass="24186">MSPADAGALEGLSSRATETLLRSLSQALHRDHDVSLTFASAGGVEVARRVREGETADLLVLAEDAMTGLESAGRLVPGTLRPLFTSQVVLAVPSSAPVPVLDTEEDLVAVLRAARTIGYSTGPSGRALTARLEQWGLARELGERLVQAPAGVPVARMLLDRQADVGIQQYSELAGMPGVRVVGPLPGAAAVTTVFSGAVLRASHQAERAAAALGLLGSPGMEETVRSHGMGSVPA</sequence>
<dbReference type="GO" id="GO:0015689">
    <property type="term" value="P:molybdate ion transport"/>
    <property type="evidence" value="ECO:0007669"/>
    <property type="project" value="TreeGrafter"/>
</dbReference>
<dbReference type="AlphaFoldDB" id="A0A2N3YF62"/>
<protein>
    <submittedName>
        <fullName evidence="1">Molybdate transport system substrate-binding protein</fullName>
    </submittedName>
</protein>
<reference evidence="1 2" key="1">
    <citation type="submission" date="2017-12" db="EMBL/GenBank/DDBJ databases">
        <title>Sequencing the genomes of 1000 Actinobacteria strains.</title>
        <authorList>
            <person name="Klenk H.-P."/>
        </authorList>
    </citation>
    <scope>NUCLEOTIDE SEQUENCE [LARGE SCALE GENOMIC DNA]</scope>
    <source>
        <strain evidence="1 2">DSM 12806</strain>
    </source>
</reference>
<accession>A0A2N3YF62</accession>
<evidence type="ECO:0000313" key="1">
    <source>
        <dbReference type="EMBL" id="PKW25498.1"/>
    </source>
</evidence>
<dbReference type="GO" id="GO:0030973">
    <property type="term" value="F:molybdate ion binding"/>
    <property type="evidence" value="ECO:0007669"/>
    <property type="project" value="TreeGrafter"/>
</dbReference>
<dbReference type="PANTHER" id="PTHR30632">
    <property type="entry name" value="MOLYBDATE-BINDING PERIPLASMIC PROTEIN"/>
    <property type="match status" value="1"/>
</dbReference>